<feature type="domain" description="HD Cas3-type" evidence="13">
    <location>
        <begin position="8"/>
        <end position="167"/>
    </location>
</feature>
<feature type="domain" description="Helicase C-terminal" evidence="12">
    <location>
        <begin position="424"/>
        <end position="573"/>
    </location>
</feature>
<sequence length="712" mass="81397">MEYIAHKDGDREQTVKEHLTGTAKLASEFAGKFGKADWGYCCGMLHDIGKYSKEFQKKIKEDTNARVDHSTAGAKLCMEKGGYYQFLSYCIAGHHAGLPDGGNTAIPSSLRERCARKVCNYEAYKEEIQTPELHTDPIKFEKDKNISFSMSVFLRMLYSCLVDADFLDTEFFMKKGETERTSGESMEILLEKLETHISSWLDNADTDTLNGRRTEILRHCLDEGKREKGLFRLTVPTGGGKTVASLAFALKHAVENQMDRIIYVIPYTSIIEQNAQVFREILGAQNVLENHCNVDYESSEEFKPMQLASENWDKPVVVTTNVQFFESLFANKSSKCRKIHNIANSVIIFDEAQMLPLDYLKPCIAMMQELLESYAASMVLCTATQPTLDPFFSRIENMIELCPRMEEQFRFFERVTYQNIGAVSKEDLLQQLEKENSALCIVNTKKRAQELYQLLEGEGVGVYHLSTSMYPKHRKRVLKQIREYLHEHQKRCILISTSLVEAGVDLDFNCVYRQIAGIDSMIQAAGRCNREGLRDAADSKVYLFDFEDMKTVQGQAQQINTAKAISQDYENIAGLTSITEYFARLYHYRGASLDKKNIIGEFRHPDYNFAKVGKEFKLIEEDTKTIFINKEPEAAEILRELKLKGVSKERMRKAGQYCIQVYSNFFDKLYGAGMVQPVLADMTDFYELTSLEQYTEECGLDYSVDDGEALFY</sequence>
<reference evidence="14 15" key="1">
    <citation type="submission" date="2020-08" db="EMBL/GenBank/DDBJ databases">
        <title>Genome public.</title>
        <authorList>
            <person name="Liu C."/>
            <person name="Sun Q."/>
        </authorList>
    </citation>
    <scope>NUCLEOTIDE SEQUENCE [LARGE SCALE GENOMIC DNA]</scope>
    <source>
        <strain evidence="14 15">BX0805</strain>
    </source>
</reference>
<dbReference type="PROSITE" id="PS51643">
    <property type="entry name" value="HD_CAS3"/>
    <property type="match status" value="1"/>
</dbReference>
<evidence type="ECO:0000256" key="10">
    <source>
        <dbReference type="ARBA" id="ARBA00038437"/>
    </source>
</evidence>
<evidence type="ECO:0000313" key="15">
    <source>
        <dbReference type="Proteomes" id="UP000621540"/>
    </source>
</evidence>
<dbReference type="CDD" id="cd09641">
    <property type="entry name" value="Cas3''_I"/>
    <property type="match status" value="1"/>
</dbReference>
<evidence type="ECO:0000259" key="12">
    <source>
        <dbReference type="PROSITE" id="PS51194"/>
    </source>
</evidence>
<proteinExistence type="inferred from homology"/>
<evidence type="ECO:0000256" key="1">
    <source>
        <dbReference type="ARBA" id="ARBA00006847"/>
    </source>
</evidence>
<dbReference type="SMART" id="SM00487">
    <property type="entry name" value="DEXDc"/>
    <property type="match status" value="1"/>
</dbReference>
<name>A0ABR7I952_9FIRM</name>
<protein>
    <submittedName>
        <fullName evidence="14">CRISPR-associated helicase Cas3</fullName>
    </submittedName>
</protein>
<dbReference type="Gene3D" id="3.40.50.300">
    <property type="entry name" value="P-loop containing nucleotide triphosphate hydrolases"/>
    <property type="match status" value="2"/>
</dbReference>
<evidence type="ECO:0000259" key="11">
    <source>
        <dbReference type="PROSITE" id="PS51192"/>
    </source>
</evidence>
<dbReference type="InterPro" id="IPR014001">
    <property type="entry name" value="Helicase_ATP-bd"/>
</dbReference>
<dbReference type="Pfam" id="PF00270">
    <property type="entry name" value="DEAD"/>
    <property type="match status" value="1"/>
</dbReference>
<dbReference type="InterPro" id="IPR038257">
    <property type="entry name" value="CRISPR-assoc_Cas3_HD_sf"/>
</dbReference>
<dbReference type="InterPro" id="IPR006474">
    <property type="entry name" value="Helicase_Cas3_CRISPR-ass_core"/>
</dbReference>
<comment type="similarity">
    <text evidence="2">In the central section; belongs to the CRISPR-associated helicase Cas3 family.</text>
</comment>
<dbReference type="EMBL" id="JACOQH010000003">
    <property type="protein sequence ID" value="MBC5753466.1"/>
    <property type="molecule type" value="Genomic_DNA"/>
</dbReference>
<dbReference type="PROSITE" id="PS51192">
    <property type="entry name" value="HELICASE_ATP_BIND_1"/>
    <property type="match status" value="1"/>
</dbReference>
<dbReference type="CDD" id="cd17930">
    <property type="entry name" value="DEXHc_cas3"/>
    <property type="match status" value="1"/>
</dbReference>
<dbReference type="SUPFAM" id="SSF109604">
    <property type="entry name" value="HD-domain/PDEase-like"/>
    <property type="match status" value="1"/>
</dbReference>
<evidence type="ECO:0000313" key="14">
    <source>
        <dbReference type="EMBL" id="MBC5753466.1"/>
    </source>
</evidence>
<dbReference type="InterPro" id="IPR006674">
    <property type="entry name" value="HD_domain"/>
</dbReference>
<keyword evidence="6" id="KW-0378">Hydrolase</keyword>
<keyword evidence="9" id="KW-0051">Antiviral defense</keyword>
<dbReference type="Proteomes" id="UP000621540">
    <property type="component" value="Unassembled WGS sequence"/>
</dbReference>
<dbReference type="Gene3D" id="1.10.3210.30">
    <property type="match status" value="1"/>
</dbReference>
<keyword evidence="4" id="KW-0479">Metal-binding</keyword>
<dbReference type="InterPro" id="IPR001650">
    <property type="entry name" value="Helicase_C-like"/>
</dbReference>
<dbReference type="Pfam" id="PF22590">
    <property type="entry name" value="Cas3-like_C_2"/>
    <property type="match status" value="1"/>
</dbReference>
<dbReference type="InterPro" id="IPR054712">
    <property type="entry name" value="Cas3-like_dom"/>
</dbReference>
<dbReference type="PANTHER" id="PTHR47959">
    <property type="entry name" value="ATP-DEPENDENT RNA HELICASE RHLE-RELATED"/>
    <property type="match status" value="1"/>
</dbReference>
<dbReference type="NCBIfam" id="TIGR01596">
    <property type="entry name" value="cas3_HD"/>
    <property type="match status" value="1"/>
</dbReference>
<dbReference type="PANTHER" id="PTHR47959:SF16">
    <property type="entry name" value="CRISPR-ASSOCIATED NUCLEASE_HELICASE CAS3-RELATED"/>
    <property type="match status" value="1"/>
</dbReference>
<comment type="similarity">
    <text evidence="1">In the N-terminal section; belongs to the CRISPR-associated nuclease Cas3-HD family.</text>
</comment>
<dbReference type="SMART" id="SM00490">
    <property type="entry name" value="HELICc"/>
    <property type="match status" value="1"/>
</dbReference>
<comment type="similarity">
    <text evidence="10">Belongs to the DEAD box helicase family.</text>
</comment>
<dbReference type="PROSITE" id="PS51194">
    <property type="entry name" value="HELICASE_CTER"/>
    <property type="match status" value="1"/>
</dbReference>
<evidence type="ECO:0000256" key="2">
    <source>
        <dbReference type="ARBA" id="ARBA00009046"/>
    </source>
</evidence>
<dbReference type="InterPro" id="IPR050079">
    <property type="entry name" value="DEAD_box_RNA_helicase"/>
</dbReference>
<dbReference type="RefSeq" id="WP_186981887.1">
    <property type="nucleotide sequence ID" value="NZ_JACOQH010000003.1"/>
</dbReference>
<evidence type="ECO:0000256" key="6">
    <source>
        <dbReference type="ARBA" id="ARBA00022801"/>
    </source>
</evidence>
<evidence type="ECO:0000256" key="4">
    <source>
        <dbReference type="ARBA" id="ARBA00022723"/>
    </source>
</evidence>
<evidence type="ECO:0000256" key="9">
    <source>
        <dbReference type="ARBA" id="ARBA00023118"/>
    </source>
</evidence>
<keyword evidence="15" id="KW-1185">Reference proteome</keyword>
<keyword evidence="5" id="KW-0547">Nucleotide-binding</keyword>
<feature type="domain" description="Helicase ATP-binding" evidence="11">
    <location>
        <begin position="222"/>
        <end position="386"/>
    </location>
</feature>
<evidence type="ECO:0000259" key="13">
    <source>
        <dbReference type="PROSITE" id="PS51643"/>
    </source>
</evidence>
<dbReference type="InterPro" id="IPR027417">
    <property type="entry name" value="P-loop_NTPase"/>
</dbReference>
<dbReference type="SUPFAM" id="SSF52540">
    <property type="entry name" value="P-loop containing nucleoside triphosphate hydrolases"/>
    <property type="match status" value="1"/>
</dbReference>
<evidence type="ECO:0000256" key="3">
    <source>
        <dbReference type="ARBA" id="ARBA00022722"/>
    </source>
</evidence>
<comment type="caution">
    <text evidence="14">The sequence shown here is derived from an EMBL/GenBank/DDBJ whole genome shotgun (WGS) entry which is preliminary data.</text>
</comment>
<accession>A0ABR7I952</accession>
<keyword evidence="7" id="KW-0347">Helicase</keyword>
<keyword evidence="3" id="KW-0540">Nuclease</keyword>
<organism evidence="14 15">
    <name type="scientific">Roseburia yibonii</name>
    <dbReference type="NCBI Taxonomy" id="2763063"/>
    <lineage>
        <taxon>Bacteria</taxon>
        <taxon>Bacillati</taxon>
        <taxon>Bacillota</taxon>
        <taxon>Clostridia</taxon>
        <taxon>Lachnospirales</taxon>
        <taxon>Lachnospiraceae</taxon>
        <taxon>Roseburia</taxon>
    </lineage>
</organism>
<keyword evidence="8" id="KW-0067">ATP-binding</keyword>
<dbReference type="Pfam" id="PF01966">
    <property type="entry name" value="HD"/>
    <property type="match status" value="1"/>
</dbReference>
<dbReference type="NCBIfam" id="TIGR01587">
    <property type="entry name" value="cas3_core"/>
    <property type="match status" value="1"/>
</dbReference>
<dbReference type="InterPro" id="IPR006483">
    <property type="entry name" value="CRISPR-assoc_Cas3_HD"/>
</dbReference>
<evidence type="ECO:0000256" key="5">
    <source>
        <dbReference type="ARBA" id="ARBA00022741"/>
    </source>
</evidence>
<evidence type="ECO:0000256" key="8">
    <source>
        <dbReference type="ARBA" id="ARBA00022840"/>
    </source>
</evidence>
<dbReference type="InterPro" id="IPR011545">
    <property type="entry name" value="DEAD/DEAH_box_helicase_dom"/>
</dbReference>
<gene>
    <name evidence="14" type="primary">cas3</name>
    <name evidence="14" type="ORF">H8Z76_05395</name>
</gene>
<evidence type="ECO:0000256" key="7">
    <source>
        <dbReference type="ARBA" id="ARBA00022806"/>
    </source>
</evidence>